<name>A0A6M3JU46_9ZZZZ</name>
<dbReference type="EMBL" id="MT141275">
    <property type="protein sequence ID" value="QJA57474.1"/>
    <property type="molecule type" value="Genomic_DNA"/>
</dbReference>
<dbReference type="EMBL" id="MT141934">
    <property type="protein sequence ID" value="QJA72227.1"/>
    <property type="molecule type" value="Genomic_DNA"/>
</dbReference>
<sequence>MTKCKFKYSNYSTCAEPCASKVLSPETITDKTYDKKGNLLTLRCWHPTLEYEYYCCYHKKLMEGRTSPMDTTLFSKQTIKHIVGARERWDHQFLVKKMKYKDR</sequence>
<evidence type="ECO:0000313" key="2">
    <source>
        <dbReference type="EMBL" id="QJA72227.1"/>
    </source>
</evidence>
<reference evidence="2" key="1">
    <citation type="submission" date="2020-03" db="EMBL/GenBank/DDBJ databases">
        <title>The deep terrestrial virosphere.</title>
        <authorList>
            <person name="Holmfeldt K."/>
            <person name="Nilsson E."/>
            <person name="Simone D."/>
            <person name="Lopez-Fernandez M."/>
            <person name="Wu X."/>
            <person name="de Brujin I."/>
            <person name="Lundin D."/>
            <person name="Andersson A."/>
            <person name="Bertilsson S."/>
            <person name="Dopson M."/>
        </authorList>
    </citation>
    <scope>NUCLEOTIDE SEQUENCE</scope>
    <source>
        <strain evidence="2">MM415A02836</strain>
        <strain evidence="1">MM415B01632</strain>
    </source>
</reference>
<gene>
    <name evidence="2" type="ORF">MM415A02836_0011</name>
    <name evidence="1" type="ORF">MM415B01632_0022</name>
</gene>
<organism evidence="2">
    <name type="scientific">viral metagenome</name>
    <dbReference type="NCBI Taxonomy" id="1070528"/>
    <lineage>
        <taxon>unclassified sequences</taxon>
        <taxon>metagenomes</taxon>
        <taxon>organismal metagenomes</taxon>
    </lineage>
</organism>
<proteinExistence type="predicted"/>
<protein>
    <submittedName>
        <fullName evidence="2">Uncharacterized protein</fullName>
    </submittedName>
</protein>
<dbReference type="AlphaFoldDB" id="A0A6M3JU46"/>
<accession>A0A6M3JU46</accession>
<evidence type="ECO:0000313" key="1">
    <source>
        <dbReference type="EMBL" id="QJA57474.1"/>
    </source>
</evidence>